<organism evidence="4 5">
    <name type="scientific">Cirrhinus mrigala</name>
    <name type="common">Mrigala</name>
    <dbReference type="NCBI Taxonomy" id="683832"/>
    <lineage>
        <taxon>Eukaryota</taxon>
        <taxon>Metazoa</taxon>
        <taxon>Chordata</taxon>
        <taxon>Craniata</taxon>
        <taxon>Vertebrata</taxon>
        <taxon>Euteleostomi</taxon>
        <taxon>Actinopterygii</taxon>
        <taxon>Neopterygii</taxon>
        <taxon>Teleostei</taxon>
        <taxon>Ostariophysi</taxon>
        <taxon>Cypriniformes</taxon>
        <taxon>Cyprinidae</taxon>
        <taxon>Labeoninae</taxon>
        <taxon>Labeonini</taxon>
        <taxon>Cirrhinus</taxon>
    </lineage>
</organism>
<comment type="function">
    <text evidence="2">Catalyzes the attachment of arginine to tRNA(Arg) in a two-step reaction: arginine is first activated by ATP to form Arg-AMP and then transferred to the acceptor end of tRNA(Arg).</text>
</comment>
<dbReference type="PANTHER" id="PTHR11956:SF11">
    <property type="entry name" value="ARGININE--TRNA LIGASE, MITOCHONDRIAL-RELATED"/>
    <property type="match status" value="1"/>
</dbReference>
<evidence type="ECO:0000256" key="2">
    <source>
        <dbReference type="ARBA" id="ARBA00049595"/>
    </source>
</evidence>
<accession>A0ABD0NT59</accession>
<dbReference type="SUPFAM" id="SSF52374">
    <property type="entry name" value="Nucleotidylyl transferase"/>
    <property type="match status" value="1"/>
</dbReference>
<dbReference type="EMBL" id="JAMKFB020000020">
    <property type="protein sequence ID" value="KAL0163593.1"/>
    <property type="molecule type" value="Genomic_DNA"/>
</dbReference>
<sequence length="83" mass="10002">MVFAGLLGAGFECFGSQEKLRTRPLEHLFEVYVQVNREAESDERVRSAAAEFFRRLERREERALALWRQFREITVDEYKRIYE</sequence>
<reference evidence="4 5" key="1">
    <citation type="submission" date="2024-05" db="EMBL/GenBank/DDBJ databases">
        <title>Genome sequencing and assembly of Indian major carp, Cirrhinus mrigala (Hamilton, 1822).</title>
        <authorList>
            <person name="Mohindra V."/>
            <person name="Chowdhury L.M."/>
            <person name="Lal K."/>
            <person name="Jena J.K."/>
        </authorList>
    </citation>
    <scope>NUCLEOTIDE SEQUENCE [LARGE SCALE GENOMIC DNA]</scope>
    <source>
        <strain evidence="4">CM1030</strain>
        <tissue evidence="4">Blood</tissue>
    </source>
</reference>
<name>A0ABD0NT59_CIRMR</name>
<dbReference type="PANTHER" id="PTHR11956">
    <property type="entry name" value="ARGINYL-TRNA SYNTHETASE"/>
    <property type="match status" value="1"/>
</dbReference>
<feature type="non-terminal residue" evidence="4">
    <location>
        <position position="83"/>
    </location>
</feature>
<evidence type="ECO:0000313" key="4">
    <source>
        <dbReference type="EMBL" id="KAL0163593.1"/>
    </source>
</evidence>
<evidence type="ECO:0000259" key="3">
    <source>
        <dbReference type="Pfam" id="PF00750"/>
    </source>
</evidence>
<dbReference type="InterPro" id="IPR035684">
    <property type="entry name" value="ArgRS_core"/>
</dbReference>
<evidence type="ECO:0000256" key="1">
    <source>
        <dbReference type="ARBA" id="ARBA00039495"/>
    </source>
</evidence>
<proteinExistence type="predicted"/>
<dbReference type="InterPro" id="IPR001278">
    <property type="entry name" value="Arg-tRNA-ligase"/>
</dbReference>
<comment type="caution">
    <text evidence="4">The sequence shown here is derived from an EMBL/GenBank/DDBJ whole genome shotgun (WGS) entry which is preliminary data.</text>
</comment>
<dbReference type="InterPro" id="IPR014729">
    <property type="entry name" value="Rossmann-like_a/b/a_fold"/>
</dbReference>
<keyword evidence="5" id="KW-1185">Reference proteome</keyword>
<gene>
    <name evidence="4" type="ORF">M9458_039346</name>
</gene>
<dbReference type="Gene3D" id="3.40.50.620">
    <property type="entry name" value="HUPs"/>
    <property type="match status" value="1"/>
</dbReference>
<dbReference type="Proteomes" id="UP001529510">
    <property type="component" value="Unassembled WGS sequence"/>
</dbReference>
<feature type="domain" description="Arginyl-tRNA synthetase catalytic core" evidence="3">
    <location>
        <begin position="5"/>
        <end position="82"/>
    </location>
</feature>
<dbReference type="AlphaFoldDB" id="A0ABD0NT59"/>
<protein>
    <recommendedName>
        <fullName evidence="1">Probable arginine--tRNA ligase, mitochondrial</fullName>
    </recommendedName>
</protein>
<evidence type="ECO:0000313" key="5">
    <source>
        <dbReference type="Proteomes" id="UP001529510"/>
    </source>
</evidence>
<dbReference type="Pfam" id="PF00750">
    <property type="entry name" value="tRNA-synt_1d"/>
    <property type="match status" value="1"/>
</dbReference>